<comment type="caution">
    <text evidence="3">The sequence shown here is derived from an EMBL/GenBank/DDBJ whole genome shotgun (WGS) entry which is preliminary data.</text>
</comment>
<evidence type="ECO:0000259" key="2">
    <source>
        <dbReference type="PROSITE" id="PS50191"/>
    </source>
</evidence>
<organism evidence="3 4">
    <name type="scientific">Mycena citricolor</name>
    <dbReference type="NCBI Taxonomy" id="2018698"/>
    <lineage>
        <taxon>Eukaryota</taxon>
        <taxon>Fungi</taxon>
        <taxon>Dikarya</taxon>
        <taxon>Basidiomycota</taxon>
        <taxon>Agaricomycotina</taxon>
        <taxon>Agaricomycetes</taxon>
        <taxon>Agaricomycetidae</taxon>
        <taxon>Agaricales</taxon>
        <taxon>Marasmiineae</taxon>
        <taxon>Mycenaceae</taxon>
        <taxon>Mycena</taxon>
    </lineage>
</organism>
<dbReference type="InterPro" id="IPR036865">
    <property type="entry name" value="CRAL-TRIO_dom_sf"/>
</dbReference>
<reference evidence="3" key="1">
    <citation type="submission" date="2023-11" db="EMBL/GenBank/DDBJ databases">
        <authorList>
            <person name="De Vega J J."/>
            <person name="De Vega J J."/>
        </authorList>
    </citation>
    <scope>NUCLEOTIDE SEQUENCE</scope>
</reference>
<dbReference type="Proteomes" id="UP001295794">
    <property type="component" value="Unassembled WGS sequence"/>
</dbReference>
<proteinExistence type="predicted"/>
<dbReference type="SUPFAM" id="SSF52087">
    <property type="entry name" value="CRAL/TRIO domain"/>
    <property type="match status" value="1"/>
</dbReference>
<protein>
    <recommendedName>
        <fullName evidence="2">CRAL-TRIO domain-containing protein</fullName>
    </recommendedName>
</protein>
<dbReference type="Pfam" id="PF00650">
    <property type="entry name" value="CRAL_TRIO"/>
    <property type="match status" value="1"/>
</dbReference>
<keyword evidence="1" id="KW-0812">Transmembrane</keyword>
<keyword evidence="4" id="KW-1185">Reference proteome</keyword>
<dbReference type="CDD" id="cd00170">
    <property type="entry name" value="SEC14"/>
    <property type="match status" value="1"/>
</dbReference>
<keyword evidence="1" id="KW-0472">Membrane</keyword>
<gene>
    <name evidence="3" type="ORF">MYCIT1_LOCUS14433</name>
</gene>
<keyword evidence="1" id="KW-1133">Transmembrane helix</keyword>
<accession>A0AAD2H8P2</accession>
<dbReference type="InterPro" id="IPR051026">
    <property type="entry name" value="PI/PC_transfer"/>
</dbReference>
<dbReference type="InterPro" id="IPR001251">
    <property type="entry name" value="CRAL-TRIO_dom"/>
</dbReference>
<dbReference type="AlphaFoldDB" id="A0AAD2H8P2"/>
<evidence type="ECO:0000313" key="4">
    <source>
        <dbReference type="Proteomes" id="UP001295794"/>
    </source>
</evidence>
<sequence length="189" mass="20939">MNSGVQKELNAVAPERRYQRIVVLYECMVGFILPLCSALPHGTDTPITCVMTIIDLSQVSLGSMWSLRSHLAESSKLATANYPETFGTIAVVNAPSFFPTIWNWIKGWFDPGTRNKIHILGKDPSETLLQLIDAQNLPKQYGGSLEWDFSCDPNLDEAEIALVGEMPKGPTVFVDVLSLDRKVARSIIM</sequence>
<feature type="domain" description="CRAL-TRIO" evidence="2">
    <location>
        <begin position="1"/>
        <end position="149"/>
    </location>
</feature>
<dbReference type="PANTHER" id="PTHR45657">
    <property type="entry name" value="CRAL-TRIO DOMAIN-CONTAINING PROTEIN YKL091C-RELATED"/>
    <property type="match status" value="1"/>
</dbReference>
<dbReference type="SMART" id="SM00516">
    <property type="entry name" value="SEC14"/>
    <property type="match status" value="1"/>
</dbReference>
<evidence type="ECO:0000313" key="3">
    <source>
        <dbReference type="EMBL" id="CAK5270214.1"/>
    </source>
</evidence>
<dbReference type="PROSITE" id="PS50191">
    <property type="entry name" value="CRAL_TRIO"/>
    <property type="match status" value="1"/>
</dbReference>
<dbReference type="PANTHER" id="PTHR45657:SF3">
    <property type="entry name" value="TRANSPORTER, PUTATIVE (AFU_ORTHOLOGUE AFUA_5G09260)-RELATED"/>
    <property type="match status" value="1"/>
</dbReference>
<name>A0AAD2H8P2_9AGAR</name>
<dbReference type="Gene3D" id="3.40.525.10">
    <property type="entry name" value="CRAL-TRIO lipid binding domain"/>
    <property type="match status" value="1"/>
</dbReference>
<dbReference type="EMBL" id="CAVNYO010000160">
    <property type="protein sequence ID" value="CAK5270214.1"/>
    <property type="molecule type" value="Genomic_DNA"/>
</dbReference>
<feature type="transmembrane region" description="Helical" evidence="1">
    <location>
        <begin position="21"/>
        <end position="40"/>
    </location>
</feature>
<evidence type="ECO:0000256" key="1">
    <source>
        <dbReference type="SAM" id="Phobius"/>
    </source>
</evidence>